<keyword evidence="9" id="KW-0492">Microsome</keyword>
<reference evidence="17" key="1">
    <citation type="submission" date="2021-12" db="EMBL/GenBank/DDBJ databases">
        <authorList>
            <person name="King R."/>
        </authorList>
    </citation>
    <scope>NUCLEOTIDE SEQUENCE</scope>
</reference>
<feature type="binding site" description="axial binding residue" evidence="14">
    <location>
        <position position="439"/>
    </location>
    <ligand>
        <name>heme</name>
        <dbReference type="ChEBI" id="CHEBI:30413"/>
    </ligand>
    <ligandPart>
        <name>Fe</name>
        <dbReference type="ChEBI" id="CHEBI:18248"/>
    </ligandPart>
</feature>
<evidence type="ECO:0000256" key="8">
    <source>
        <dbReference type="ARBA" id="ARBA00022824"/>
    </source>
</evidence>
<name>A0A9P0A7X6_BEMTA</name>
<dbReference type="InterPro" id="IPR017972">
    <property type="entry name" value="Cyt_P450_CS"/>
</dbReference>
<comment type="cofactor">
    <cofactor evidence="1 14">
        <name>heme</name>
        <dbReference type="ChEBI" id="CHEBI:30413"/>
    </cofactor>
</comment>
<dbReference type="Proteomes" id="UP001152759">
    <property type="component" value="Chromosome 3"/>
</dbReference>
<dbReference type="InterPro" id="IPR001128">
    <property type="entry name" value="Cyt_P450"/>
</dbReference>
<evidence type="ECO:0000256" key="13">
    <source>
        <dbReference type="ARBA" id="ARBA00023136"/>
    </source>
</evidence>
<feature type="transmembrane region" description="Helical" evidence="16">
    <location>
        <begin position="70"/>
        <end position="89"/>
    </location>
</feature>
<dbReference type="GO" id="GO:0008395">
    <property type="term" value="F:steroid hydroxylase activity"/>
    <property type="evidence" value="ECO:0007669"/>
    <property type="project" value="TreeGrafter"/>
</dbReference>
<evidence type="ECO:0000256" key="2">
    <source>
        <dbReference type="ARBA" id="ARBA00003690"/>
    </source>
</evidence>
<dbReference type="InterPro" id="IPR036396">
    <property type="entry name" value="Cyt_P450_sf"/>
</dbReference>
<dbReference type="AlphaFoldDB" id="A0A9P0A7X6"/>
<dbReference type="GO" id="GO:0005506">
    <property type="term" value="F:iron ion binding"/>
    <property type="evidence" value="ECO:0007669"/>
    <property type="project" value="InterPro"/>
</dbReference>
<dbReference type="PRINTS" id="PR00463">
    <property type="entry name" value="EP450I"/>
</dbReference>
<dbReference type="Gene3D" id="1.10.630.10">
    <property type="entry name" value="Cytochrome P450"/>
    <property type="match status" value="1"/>
</dbReference>
<comment type="similarity">
    <text evidence="5 15">Belongs to the cytochrome P450 family.</text>
</comment>
<evidence type="ECO:0000256" key="6">
    <source>
        <dbReference type="ARBA" id="ARBA00022617"/>
    </source>
</evidence>
<dbReference type="FunFam" id="1.10.630.10:FF:000238">
    <property type="entry name" value="Cytochrome P450 2A6"/>
    <property type="match status" value="1"/>
</dbReference>
<dbReference type="PANTHER" id="PTHR24300">
    <property type="entry name" value="CYTOCHROME P450 508A4-RELATED"/>
    <property type="match status" value="1"/>
</dbReference>
<proteinExistence type="inferred from homology"/>
<dbReference type="GO" id="GO:0020037">
    <property type="term" value="F:heme binding"/>
    <property type="evidence" value="ECO:0007669"/>
    <property type="project" value="InterPro"/>
</dbReference>
<dbReference type="Pfam" id="PF00067">
    <property type="entry name" value="p450"/>
    <property type="match status" value="1"/>
</dbReference>
<keyword evidence="10 15" id="KW-0560">Oxidoreductase</keyword>
<evidence type="ECO:0000256" key="7">
    <source>
        <dbReference type="ARBA" id="ARBA00022723"/>
    </source>
</evidence>
<keyword evidence="8" id="KW-0256">Endoplasmic reticulum</keyword>
<evidence type="ECO:0000256" key="3">
    <source>
        <dbReference type="ARBA" id="ARBA00004174"/>
    </source>
</evidence>
<keyword evidence="11 14" id="KW-0408">Iron</keyword>
<keyword evidence="7 14" id="KW-0479">Metal-binding</keyword>
<dbReference type="GO" id="GO:0006805">
    <property type="term" value="P:xenobiotic metabolic process"/>
    <property type="evidence" value="ECO:0007669"/>
    <property type="project" value="TreeGrafter"/>
</dbReference>
<accession>A0A9P0A7X6</accession>
<dbReference type="GO" id="GO:0005789">
    <property type="term" value="C:endoplasmic reticulum membrane"/>
    <property type="evidence" value="ECO:0007669"/>
    <property type="project" value="UniProtKB-SubCell"/>
</dbReference>
<keyword evidence="16" id="KW-0812">Transmembrane</keyword>
<dbReference type="GO" id="GO:0016712">
    <property type="term" value="F:oxidoreductase activity, acting on paired donors, with incorporation or reduction of molecular oxygen, reduced flavin or flavoprotein as one donor, and incorporation of one atom of oxygen"/>
    <property type="evidence" value="ECO:0007669"/>
    <property type="project" value="TreeGrafter"/>
</dbReference>
<dbReference type="SUPFAM" id="SSF48264">
    <property type="entry name" value="Cytochrome P450"/>
    <property type="match status" value="1"/>
</dbReference>
<organism evidence="17 18">
    <name type="scientific">Bemisia tabaci</name>
    <name type="common">Sweetpotato whitefly</name>
    <name type="synonym">Aleurodes tabaci</name>
    <dbReference type="NCBI Taxonomy" id="7038"/>
    <lineage>
        <taxon>Eukaryota</taxon>
        <taxon>Metazoa</taxon>
        <taxon>Ecdysozoa</taxon>
        <taxon>Arthropoda</taxon>
        <taxon>Hexapoda</taxon>
        <taxon>Insecta</taxon>
        <taxon>Pterygota</taxon>
        <taxon>Neoptera</taxon>
        <taxon>Paraneoptera</taxon>
        <taxon>Hemiptera</taxon>
        <taxon>Sternorrhyncha</taxon>
        <taxon>Aleyrodoidea</taxon>
        <taxon>Aleyrodidae</taxon>
        <taxon>Aleyrodinae</taxon>
        <taxon>Bemisia</taxon>
    </lineage>
</organism>
<feature type="transmembrane region" description="Helical" evidence="16">
    <location>
        <begin position="6"/>
        <end position="23"/>
    </location>
</feature>
<dbReference type="GO" id="GO:0006082">
    <property type="term" value="P:organic acid metabolic process"/>
    <property type="evidence" value="ECO:0007669"/>
    <property type="project" value="TreeGrafter"/>
</dbReference>
<evidence type="ECO:0000313" key="17">
    <source>
        <dbReference type="EMBL" id="CAH0386111.1"/>
    </source>
</evidence>
<dbReference type="PANTHER" id="PTHR24300:SF376">
    <property type="entry name" value="CYTOCHROME P450 15A1"/>
    <property type="match status" value="1"/>
</dbReference>
<protein>
    <recommendedName>
        <fullName evidence="19">Cytochrome P450</fullName>
    </recommendedName>
</protein>
<evidence type="ECO:0000256" key="10">
    <source>
        <dbReference type="ARBA" id="ARBA00023002"/>
    </source>
</evidence>
<gene>
    <name evidence="17" type="ORF">BEMITA_LOCUS5270</name>
</gene>
<keyword evidence="16" id="KW-1133">Transmembrane helix</keyword>
<evidence type="ECO:0008006" key="19">
    <source>
        <dbReference type="Google" id="ProtNLM"/>
    </source>
</evidence>
<dbReference type="PROSITE" id="PS00086">
    <property type="entry name" value="CYTOCHROME_P450"/>
    <property type="match status" value="1"/>
</dbReference>
<evidence type="ECO:0000256" key="5">
    <source>
        <dbReference type="ARBA" id="ARBA00010617"/>
    </source>
</evidence>
<evidence type="ECO:0000256" key="16">
    <source>
        <dbReference type="SAM" id="Phobius"/>
    </source>
</evidence>
<keyword evidence="12 15" id="KW-0503">Monooxygenase</keyword>
<evidence type="ECO:0000256" key="4">
    <source>
        <dbReference type="ARBA" id="ARBA00004406"/>
    </source>
</evidence>
<evidence type="ECO:0000313" key="18">
    <source>
        <dbReference type="Proteomes" id="UP001152759"/>
    </source>
</evidence>
<comment type="function">
    <text evidence="2">May be involved in the metabolism of insect hormones and in the breakdown of synthetic insecticides.</text>
</comment>
<evidence type="ECO:0000256" key="1">
    <source>
        <dbReference type="ARBA" id="ARBA00001971"/>
    </source>
</evidence>
<dbReference type="InterPro" id="IPR050182">
    <property type="entry name" value="Cytochrome_P450_fam2"/>
</dbReference>
<keyword evidence="18" id="KW-1185">Reference proteome</keyword>
<evidence type="ECO:0000256" key="15">
    <source>
        <dbReference type="RuleBase" id="RU000461"/>
    </source>
</evidence>
<evidence type="ECO:0000256" key="11">
    <source>
        <dbReference type="ARBA" id="ARBA00023004"/>
    </source>
</evidence>
<keyword evidence="6 14" id="KW-0349">Heme</keyword>
<evidence type="ECO:0000256" key="14">
    <source>
        <dbReference type="PIRSR" id="PIRSR602401-1"/>
    </source>
</evidence>
<evidence type="ECO:0000256" key="9">
    <source>
        <dbReference type="ARBA" id="ARBA00022848"/>
    </source>
</evidence>
<comment type="subcellular location">
    <subcellularLocation>
        <location evidence="4">Endoplasmic reticulum membrane</location>
        <topology evidence="4">Peripheral membrane protein</topology>
    </subcellularLocation>
    <subcellularLocation>
        <location evidence="3">Microsome membrane</location>
        <topology evidence="3">Peripheral membrane protein</topology>
    </subcellularLocation>
</comment>
<dbReference type="PRINTS" id="PR00385">
    <property type="entry name" value="P450"/>
</dbReference>
<evidence type="ECO:0000256" key="12">
    <source>
        <dbReference type="ARBA" id="ARBA00023033"/>
    </source>
</evidence>
<keyword evidence="13 16" id="KW-0472">Membrane</keyword>
<dbReference type="InterPro" id="IPR002401">
    <property type="entry name" value="Cyt_P450_E_grp-I"/>
</dbReference>
<sequence>MDQTILLSLCLIFSCFLFLLKNYRRSSKLPPGPRGIPIFGNLFLIKRLSRAHGGLHRAFQQISREQKSSILGLHFGSSLVVVFFGRKYMKMIMSEEAFQGRPDNLFTRLRTMGERRGITILDGPVFHEQRKFAVRHLSQLGFQKNEMKAFIQMELKHFLDFLKPREENVCINPLLTSAVLNVIWTFVADRRFSYDDPFLNDWFDLFNRRGKVFDLSGGLLSQFPWIRFLAPEKSGYNLILKINAELKKFMDTEIERHKANESTEPRDFIDVYLREIKAAGPDSPVFNEDQLIAVCLDFFIAGLHTTSDSLTFALIAMVKFPEVQTKVQKCLDEVLSVDEIPHYDDRQRLPYIEAVLLESMRYTHVVPFIGPRRVMQDVVVDGYRIPKNTLVFGDLDEYYRSQDSWGDPENFRPERFIRKNGEVISEDKHFFFGRGARSCIGNVLAKQFVFTFFCGILKKYKLSLAPSSKMPGEIPGITTKPEPFFVSMTQRGR</sequence>
<dbReference type="EMBL" id="OU963864">
    <property type="protein sequence ID" value="CAH0386111.1"/>
    <property type="molecule type" value="Genomic_DNA"/>
</dbReference>